<feature type="transmembrane region" description="Helical" evidence="7">
    <location>
        <begin position="6"/>
        <end position="25"/>
    </location>
</feature>
<feature type="transmembrane region" description="Helical" evidence="7">
    <location>
        <begin position="104"/>
        <end position="124"/>
    </location>
</feature>
<feature type="transmembrane region" description="Helical" evidence="7">
    <location>
        <begin position="267"/>
        <end position="287"/>
    </location>
</feature>
<feature type="transmembrane region" description="Helical" evidence="7">
    <location>
        <begin position="238"/>
        <end position="261"/>
    </location>
</feature>
<evidence type="ECO:0000256" key="2">
    <source>
        <dbReference type="ARBA" id="ARBA00022448"/>
    </source>
</evidence>
<feature type="transmembrane region" description="Helical" evidence="7">
    <location>
        <begin position="159"/>
        <end position="179"/>
    </location>
</feature>
<keyword evidence="2" id="KW-0813">Transport</keyword>
<dbReference type="GO" id="GO:0005886">
    <property type="term" value="C:plasma membrane"/>
    <property type="evidence" value="ECO:0007669"/>
    <property type="project" value="UniProtKB-SubCell"/>
</dbReference>
<dbReference type="InterPro" id="IPR003804">
    <property type="entry name" value="Lactate_perm"/>
</dbReference>
<evidence type="ECO:0000256" key="6">
    <source>
        <dbReference type="ARBA" id="ARBA00023136"/>
    </source>
</evidence>
<evidence type="ECO:0000256" key="3">
    <source>
        <dbReference type="ARBA" id="ARBA00022475"/>
    </source>
</evidence>
<dbReference type="Proteomes" id="UP001596145">
    <property type="component" value="Unassembled WGS sequence"/>
</dbReference>
<comment type="caution">
    <text evidence="8">The sequence shown here is derived from an EMBL/GenBank/DDBJ whole genome shotgun (WGS) entry which is preliminary data.</text>
</comment>
<evidence type="ECO:0000256" key="7">
    <source>
        <dbReference type="SAM" id="Phobius"/>
    </source>
</evidence>
<feature type="transmembrane region" description="Helical" evidence="7">
    <location>
        <begin position="378"/>
        <end position="396"/>
    </location>
</feature>
<feature type="transmembrane region" description="Helical" evidence="7">
    <location>
        <begin position="454"/>
        <end position="473"/>
    </location>
</feature>
<dbReference type="EMBL" id="JBHSKV010000023">
    <property type="protein sequence ID" value="MFC5136230.1"/>
    <property type="molecule type" value="Genomic_DNA"/>
</dbReference>
<dbReference type="RefSeq" id="WP_122106791.1">
    <property type="nucleotide sequence ID" value="NZ_JBHSKV010000023.1"/>
</dbReference>
<keyword evidence="6 7" id="KW-0472">Membrane</keyword>
<reference evidence="8 9" key="1">
    <citation type="journal article" date="2019" name="Int. J. Syst. Evol. Microbiol.">
        <title>The Global Catalogue of Microorganisms (GCM) 10K type strain sequencing project: providing services to taxonomists for standard genome sequencing and annotation.</title>
        <authorList>
            <consortium name="The Broad Institute Genomics Platform"/>
            <consortium name="The Broad Institute Genome Sequencing Center for Infectious Disease"/>
            <person name="Wu L."/>
            <person name="Ma J."/>
        </authorList>
    </citation>
    <scope>NUCLEOTIDE SEQUENCE [LARGE SCALE GENOMIC DNA]</scope>
    <source>
        <strain evidence="8 9">CGMCC 1.16026</strain>
    </source>
</reference>
<feature type="transmembrane region" description="Helical" evidence="7">
    <location>
        <begin position="324"/>
        <end position="343"/>
    </location>
</feature>
<sequence>MTNVLTLSLVGAVPIAVAFVLLAGFRWSAARAMGVGWLLAGGIGLTYWRMEPGWLVASAVYGALQAVDIILIVFGAILLMNYLEGSGAIATIRWYFGQIEEDRRVQVLLIGLGFMTVIEGATGFGTPGALAAPLFIGLGFPPLAAAVFGLFFNAPNPPFGAAGTPVIGGTGAVIEPALSGSMGVAEFLSMVSAWSGVVTGITYVFWGLLGVFFLTYWFGHGGDDGRSVTRAVRSTLPIAPFALLLGTVTGGTQLLIAWFVGPELPDIAAGFVVLALGLLLASNDVLIPRDEWDFPDDSTWSDTWLGGLELEEISRDQPRREMSVLLAWTPYLLVALALLVTRWPDLTVAGTEVLAWIQSFTVGLDSILGTELGYTLQYLYLPGTMPFIPIAVLTGLLHGMDVDEMGAAWRRSVEQVAPAALTLVIAVSMTQIMIQSQTNAAGLLGMMEALSRALAMGAGGLLPAVSPWVGAIGSFMTGSNTSSNILFSVLQYDAAGTVGLSRTIVVSLQNVGGGLGNMVSVLNVAAICGVVGITGREGDLLRKAIVPMAILAVFAGLFGMLLTYVLVPGLF</sequence>
<proteinExistence type="predicted"/>
<keyword evidence="9" id="KW-1185">Reference proteome</keyword>
<evidence type="ECO:0000313" key="8">
    <source>
        <dbReference type="EMBL" id="MFC5136230.1"/>
    </source>
</evidence>
<evidence type="ECO:0000313" key="9">
    <source>
        <dbReference type="Proteomes" id="UP001596145"/>
    </source>
</evidence>
<keyword evidence="5 7" id="KW-1133">Transmembrane helix</keyword>
<feature type="transmembrane region" description="Helical" evidence="7">
    <location>
        <begin position="545"/>
        <end position="567"/>
    </location>
</feature>
<dbReference type="Pfam" id="PF02652">
    <property type="entry name" value="Lactate_perm"/>
    <property type="match status" value="1"/>
</dbReference>
<feature type="transmembrane region" description="Helical" evidence="7">
    <location>
        <begin position="416"/>
        <end position="434"/>
    </location>
</feature>
<organism evidence="8 9">
    <name type="scientific">Halorubrum glutamatedens</name>
    <dbReference type="NCBI Taxonomy" id="2707018"/>
    <lineage>
        <taxon>Archaea</taxon>
        <taxon>Methanobacteriati</taxon>
        <taxon>Methanobacteriota</taxon>
        <taxon>Stenosarchaea group</taxon>
        <taxon>Halobacteria</taxon>
        <taxon>Halobacteriales</taxon>
        <taxon>Haloferacaceae</taxon>
        <taxon>Halorubrum</taxon>
    </lineage>
</organism>
<feature type="transmembrane region" description="Helical" evidence="7">
    <location>
        <begin position="32"/>
        <end position="50"/>
    </location>
</feature>
<accession>A0ABD5QVT3</accession>
<dbReference type="PANTHER" id="PTHR30003:SF0">
    <property type="entry name" value="GLYCOLATE PERMEASE GLCA-RELATED"/>
    <property type="match status" value="1"/>
</dbReference>
<feature type="transmembrane region" description="Helical" evidence="7">
    <location>
        <begin position="130"/>
        <end position="152"/>
    </location>
</feature>
<name>A0ABD5QVT3_9EURY</name>
<feature type="transmembrane region" description="Helical" evidence="7">
    <location>
        <begin position="514"/>
        <end position="533"/>
    </location>
</feature>
<comment type="subcellular location">
    <subcellularLocation>
        <location evidence="1">Cell membrane</location>
        <topology evidence="1">Multi-pass membrane protein</topology>
    </subcellularLocation>
</comment>
<evidence type="ECO:0000256" key="4">
    <source>
        <dbReference type="ARBA" id="ARBA00022692"/>
    </source>
</evidence>
<protein>
    <submittedName>
        <fullName evidence="8">L-lactate permease</fullName>
    </submittedName>
</protein>
<dbReference type="PANTHER" id="PTHR30003">
    <property type="entry name" value="L-LACTATE PERMEASE"/>
    <property type="match status" value="1"/>
</dbReference>
<dbReference type="AlphaFoldDB" id="A0ABD5QVT3"/>
<evidence type="ECO:0000256" key="5">
    <source>
        <dbReference type="ARBA" id="ARBA00022989"/>
    </source>
</evidence>
<keyword evidence="4 7" id="KW-0812">Transmembrane</keyword>
<feature type="transmembrane region" description="Helical" evidence="7">
    <location>
        <begin position="62"/>
        <end position="83"/>
    </location>
</feature>
<evidence type="ECO:0000256" key="1">
    <source>
        <dbReference type="ARBA" id="ARBA00004651"/>
    </source>
</evidence>
<gene>
    <name evidence="8" type="ORF">ACFPJA_16090</name>
</gene>
<feature type="transmembrane region" description="Helical" evidence="7">
    <location>
        <begin position="191"/>
        <end position="218"/>
    </location>
</feature>
<feature type="transmembrane region" description="Helical" evidence="7">
    <location>
        <begin position="485"/>
        <end position="508"/>
    </location>
</feature>
<keyword evidence="3" id="KW-1003">Cell membrane</keyword>